<dbReference type="InterPro" id="IPR018246">
    <property type="entry name" value="AP_endonuc_F2_Zn_BS"/>
</dbReference>
<evidence type="ECO:0000256" key="9">
    <source>
        <dbReference type="HAMAP-Rule" id="MF_00152"/>
    </source>
</evidence>
<evidence type="ECO:0000256" key="8">
    <source>
        <dbReference type="ARBA" id="ARBA00023204"/>
    </source>
</evidence>
<keyword evidence="2 9" id="KW-0540">Nuclease</keyword>
<keyword evidence="4 9" id="KW-0255">Endonuclease</keyword>
<dbReference type="InterPro" id="IPR013022">
    <property type="entry name" value="Xyl_isomerase-like_TIM-brl"/>
</dbReference>
<feature type="binding site" evidence="9">
    <location>
        <position position="179"/>
    </location>
    <ligand>
        <name>Zn(2+)</name>
        <dbReference type="ChEBI" id="CHEBI:29105"/>
        <label>2</label>
    </ligand>
</feature>
<keyword evidence="6 9" id="KW-0378">Hydrolase</keyword>
<feature type="binding site" evidence="9">
    <location>
        <position position="226"/>
    </location>
    <ligand>
        <name>Zn(2+)</name>
        <dbReference type="ChEBI" id="CHEBI:29105"/>
        <label>3</label>
    </ligand>
</feature>
<evidence type="ECO:0000256" key="7">
    <source>
        <dbReference type="ARBA" id="ARBA00022833"/>
    </source>
</evidence>
<dbReference type="GO" id="GO:0008270">
    <property type="term" value="F:zinc ion binding"/>
    <property type="evidence" value="ECO:0007669"/>
    <property type="project" value="UniProtKB-UniRule"/>
</dbReference>
<gene>
    <name evidence="9 11" type="primary">nfo</name>
    <name evidence="11" type="ordered locus">DEFDS_1407</name>
</gene>
<dbReference type="EC" id="3.1.21.2" evidence="9"/>
<dbReference type="CDD" id="cd00019">
    <property type="entry name" value="AP2Ec"/>
    <property type="match status" value="1"/>
</dbReference>
<feature type="binding site" evidence="9">
    <location>
        <position position="145"/>
    </location>
    <ligand>
        <name>Zn(2+)</name>
        <dbReference type="ChEBI" id="CHEBI:29105"/>
        <label>1</label>
    </ligand>
</feature>
<comment type="catalytic activity">
    <reaction evidence="9">
        <text>Endonucleolytic cleavage to 5'-phosphooligonucleotide end-products.</text>
        <dbReference type="EC" id="3.1.21.2"/>
    </reaction>
</comment>
<comment type="cofactor">
    <cofactor evidence="9">
        <name>Zn(2+)</name>
        <dbReference type="ChEBI" id="CHEBI:29105"/>
    </cofactor>
    <text evidence="9">Binds 3 Zn(2+) ions.</text>
</comment>
<dbReference type="GO" id="GO:0003677">
    <property type="term" value="F:DNA binding"/>
    <property type="evidence" value="ECO:0007669"/>
    <property type="project" value="InterPro"/>
</dbReference>
<feature type="binding site" evidence="9">
    <location>
        <position position="258"/>
    </location>
    <ligand>
        <name>Zn(2+)</name>
        <dbReference type="ChEBI" id="CHEBI:29105"/>
        <label>2</label>
    </ligand>
</feature>
<sequence>MGLMLLGAHESIAGGVYNSLKFAESDDCECLQIFTKNANRWVAKPYSDKDINKFKVYAESLGFNRICAHSAYLINLCSPKKETEEKSVKCFIDELSRCDQLNVPFYVMHPGSHLGIGEEAGLKKIVENIDFVYSEHNFSVMLLLEMTAGQGTNLGYKWEHIDYIIQNSMYPDKLGVCLDSAHMYAAGYDLKNKYDEVIDTFFTNFKDKIKVFHLNDTNKECGSKVDRHAYIGRGLLGLEFFEKLVNDERLDGVLGILETPFDEDKSYKNQLDILKSLRRQK</sequence>
<evidence type="ECO:0000256" key="2">
    <source>
        <dbReference type="ARBA" id="ARBA00022722"/>
    </source>
</evidence>
<comment type="function">
    <text evidence="9">Endonuclease IV plays a role in DNA repair. It cleaves phosphodiester bonds at apurinic or apyrimidinic (AP) sites, generating a 3'-hydroxyl group and a 5'-terminal sugar phosphate.</text>
</comment>
<dbReference type="NCBIfam" id="TIGR00587">
    <property type="entry name" value="nfo"/>
    <property type="match status" value="1"/>
</dbReference>
<dbReference type="SMART" id="SM00518">
    <property type="entry name" value="AP2Ec"/>
    <property type="match status" value="1"/>
</dbReference>
<evidence type="ECO:0000256" key="5">
    <source>
        <dbReference type="ARBA" id="ARBA00022763"/>
    </source>
</evidence>
<dbReference type="PANTHER" id="PTHR21445:SF0">
    <property type="entry name" value="APURINIC-APYRIMIDINIC ENDONUCLEASE"/>
    <property type="match status" value="1"/>
</dbReference>
<evidence type="ECO:0000313" key="11">
    <source>
        <dbReference type="EMBL" id="BAI80868.1"/>
    </source>
</evidence>
<keyword evidence="3 9" id="KW-0479">Metal-binding</keyword>
<accession>D3PE45</accession>
<dbReference type="PROSITE" id="PS51432">
    <property type="entry name" value="AP_NUCLEASE_F2_4"/>
    <property type="match status" value="1"/>
</dbReference>
<dbReference type="InterPro" id="IPR036237">
    <property type="entry name" value="Xyl_isomerase-like_sf"/>
</dbReference>
<name>D3PE45_DEFDS</name>
<evidence type="ECO:0000256" key="3">
    <source>
        <dbReference type="ARBA" id="ARBA00022723"/>
    </source>
</evidence>
<feature type="binding site" evidence="9">
    <location>
        <position position="69"/>
    </location>
    <ligand>
        <name>Zn(2+)</name>
        <dbReference type="ChEBI" id="CHEBI:29105"/>
        <label>1</label>
    </ligand>
</feature>
<evidence type="ECO:0000313" key="12">
    <source>
        <dbReference type="Proteomes" id="UP000001520"/>
    </source>
</evidence>
<dbReference type="SUPFAM" id="SSF51658">
    <property type="entry name" value="Xylose isomerase-like"/>
    <property type="match status" value="1"/>
</dbReference>
<feature type="binding site" evidence="9">
    <location>
        <position position="109"/>
    </location>
    <ligand>
        <name>Zn(2+)</name>
        <dbReference type="ChEBI" id="CHEBI:29105"/>
        <label>1</label>
    </ligand>
</feature>
<keyword evidence="5 9" id="KW-0227">DNA damage</keyword>
<feature type="domain" description="Xylose isomerase-like TIM barrel" evidence="10">
    <location>
        <begin position="22"/>
        <end position="276"/>
    </location>
</feature>
<dbReference type="AlphaFoldDB" id="D3PE45"/>
<dbReference type="GO" id="GO:0003906">
    <property type="term" value="F:DNA-(apurinic or apyrimidinic site) endonuclease activity"/>
    <property type="evidence" value="ECO:0007669"/>
    <property type="project" value="TreeGrafter"/>
</dbReference>
<dbReference type="eggNOG" id="COG0648">
    <property type="taxonomic scope" value="Bacteria"/>
</dbReference>
<feature type="binding site" evidence="9">
    <location>
        <position position="182"/>
    </location>
    <ligand>
        <name>Zn(2+)</name>
        <dbReference type="ChEBI" id="CHEBI:29105"/>
        <label>3</label>
    </ligand>
</feature>
<dbReference type="Proteomes" id="UP000001520">
    <property type="component" value="Chromosome"/>
</dbReference>
<comment type="similarity">
    <text evidence="1 9">Belongs to the AP endonuclease 2 family.</text>
</comment>
<feature type="binding site" evidence="9">
    <location>
        <position position="228"/>
    </location>
    <ligand>
        <name>Zn(2+)</name>
        <dbReference type="ChEBI" id="CHEBI:29105"/>
        <label>3</label>
    </ligand>
</feature>
<dbReference type="HOGENOM" id="CLU_025885_0_1_0"/>
<keyword evidence="7 9" id="KW-0862">Zinc</keyword>
<dbReference type="PANTHER" id="PTHR21445">
    <property type="entry name" value="ENDONUCLEASE IV ENDODEOXYRIBONUCLEASE IV"/>
    <property type="match status" value="1"/>
</dbReference>
<evidence type="ECO:0000259" key="10">
    <source>
        <dbReference type="Pfam" id="PF01261"/>
    </source>
</evidence>
<evidence type="ECO:0000256" key="4">
    <source>
        <dbReference type="ARBA" id="ARBA00022759"/>
    </source>
</evidence>
<dbReference type="Gene3D" id="3.20.20.150">
    <property type="entry name" value="Divalent-metal-dependent TIM barrel enzymes"/>
    <property type="match status" value="1"/>
</dbReference>
<dbReference type="EMBL" id="AP011529">
    <property type="protein sequence ID" value="BAI80868.1"/>
    <property type="molecule type" value="Genomic_DNA"/>
</dbReference>
<protein>
    <recommendedName>
        <fullName evidence="9">Probable endonuclease 4</fullName>
        <ecNumber evidence="9">3.1.21.2</ecNumber>
    </recommendedName>
    <alternativeName>
        <fullName evidence="9">Endodeoxyribonuclease IV</fullName>
    </alternativeName>
    <alternativeName>
        <fullName evidence="9">Endonuclease IV</fullName>
    </alternativeName>
</protein>
<proteinExistence type="inferred from homology"/>
<dbReference type="STRING" id="639282.DEFDS_1407"/>
<reference evidence="11 12" key="1">
    <citation type="journal article" date="2010" name="DNA Res.">
        <title>Bacterial lifestyle in a deep-sea hydrothermal vent chimney revealed by the genome sequence of the thermophilic bacterium Deferribacter desulfuricans SSM1.</title>
        <authorList>
            <person name="Takaki Y."/>
            <person name="Shimamura S."/>
            <person name="Nakagawa S."/>
            <person name="Fukuhara Y."/>
            <person name="Horikawa H."/>
            <person name="Ankai A."/>
            <person name="Harada T."/>
            <person name="Hosoyama A."/>
            <person name="Oguchi A."/>
            <person name="Fukui S."/>
            <person name="Fujita N."/>
            <person name="Takami H."/>
            <person name="Takai K."/>
        </authorList>
    </citation>
    <scope>NUCLEOTIDE SEQUENCE [LARGE SCALE GENOMIC DNA]</scope>
    <source>
        <strain evidence="12">DSM 14783 / JCM 11476 / NBRC 101012 / SSM1</strain>
    </source>
</reference>
<dbReference type="GO" id="GO:0008081">
    <property type="term" value="F:phosphoric diester hydrolase activity"/>
    <property type="evidence" value="ECO:0007669"/>
    <property type="project" value="TreeGrafter"/>
</dbReference>
<dbReference type="KEGG" id="ddf:DEFDS_1407"/>
<keyword evidence="8 9" id="KW-0234">DNA repair</keyword>
<keyword evidence="12" id="KW-1185">Reference proteome</keyword>
<dbReference type="GO" id="GO:0008833">
    <property type="term" value="F:deoxyribonuclease IV (phage-T4-induced) activity"/>
    <property type="evidence" value="ECO:0007669"/>
    <property type="project" value="UniProtKB-UniRule"/>
</dbReference>
<dbReference type="GO" id="GO:0006284">
    <property type="term" value="P:base-excision repair"/>
    <property type="evidence" value="ECO:0007669"/>
    <property type="project" value="TreeGrafter"/>
</dbReference>
<dbReference type="Pfam" id="PF01261">
    <property type="entry name" value="AP_endonuc_2"/>
    <property type="match status" value="1"/>
</dbReference>
<evidence type="ECO:0000256" key="1">
    <source>
        <dbReference type="ARBA" id="ARBA00005340"/>
    </source>
</evidence>
<dbReference type="FunFam" id="3.20.20.150:FF:000001">
    <property type="entry name" value="Probable endonuclease 4"/>
    <property type="match status" value="1"/>
</dbReference>
<dbReference type="InterPro" id="IPR001719">
    <property type="entry name" value="AP_endonuc_2"/>
</dbReference>
<dbReference type="HAMAP" id="MF_00152">
    <property type="entry name" value="Nfo"/>
    <property type="match status" value="1"/>
</dbReference>
<feature type="binding site" evidence="9">
    <location>
        <position position="145"/>
    </location>
    <ligand>
        <name>Zn(2+)</name>
        <dbReference type="ChEBI" id="CHEBI:29105"/>
        <label>2</label>
    </ligand>
</feature>
<organism evidence="11 12">
    <name type="scientific">Deferribacter desulfuricans (strain DSM 14783 / JCM 11476 / NBRC 101012 / SSM1)</name>
    <dbReference type="NCBI Taxonomy" id="639282"/>
    <lineage>
        <taxon>Bacteria</taxon>
        <taxon>Pseudomonadati</taxon>
        <taxon>Deferribacterota</taxon>
        <taxon>Deferribacteres</taxon>
        <taxon>Deferribacterales</taxon>
        <taxon>Deferribacteraceae</taxon>
        <taxon>Deferribacter</taxon>
    </lineage>
</organism>
<dbReference type="PROSITE" id="PS00729">
    <property type="entry name" value="AP_NUCLEASE_F2_1"/>
    <property type="match status" value="1"/>
</dbReference>
<evidence type="ECO:0000256" key="6">
    <source>
        <dbReference type="ARBA" id="ARBA00022801"/>
    </source>
</evidence>
<feature type="binding site" evidence="9">
    <location>
        <position position="213"/>
    </location>
    <ligand>
        <name>Zn(2+)</name>
        <dbReference type="ChEBI" id="CHEBI:29105"/>
        <label>2</label>
    </ligand>
</feature>